<evidence type="ECO:0000256" key="2">
    <source>
        <dbReference type="ARBA" id="ARBA00022490"/>
    </source>
</evidence>
<comment type="caution">
    <text evidence="5">The sequence shown here is derived from an EMBL/GenBank/DDBJ whole genome shotgun (WGS) entry which is preliminary data.</text>
</comment>
<evidence type="ECO:0000256" key="3">
    <source>
        <dbReference type="ARBA" id="ARBA00022737"/>
    </source>
</evidence>
<dbReference type="InterPro" id="IPR002151">
    <property type="entry name" value="Kinesin_light"/>
</dbReference>
<proteinExistence type="predicted"/>
<dbReference type="AlphaFoldDB" id="A0A8J4F4C0"/>
<dbReference type="GO" id="GO:0019894">
    <property type="term" value="F:kinesin binding"/>
    <property type="evidence" value="ECO:0007669"/>
    <property type="project" value="TreeGrafter"/>
</dbReference>
<dbReference type="InterPro" id="IPR011990">
    <property type="entry name" value="TPR-like_helical_dom_sf"/>
</dbReference>
<dbReference type="Gene3D" id="1.25.40.10">
    <property type="entry name" value="Tetratricopeptide repeat domain"/>
    <property type="match status" value="1"/>
</dbReference>
<keyword evidence="2" id="KW-0963">Cytoplasm</keyword>
<dbReference type="EMBL" id="BNCO01000026">
    <property type="protein sequence ID" value="GIL57061.1"/>
    <property type="molecule type" value="Genomic_DNA"/>
</dbReference>
<dbReference type="Proteomes" id="UP000747399">
    <property type="component" value="Unassembled WGS sequence"/>
</dbReference>
<evidence type="ECO:0000256" key="1">
    <source>
        <dbReference type="ARBA" id="ARBA00004496"/>
    </source>
</evidence>
<dbReference type="GO" id="GO:0007018">
    <property type="term" value="P:microtubule-based movement"/>
    <property type="evidence" value="ECO:0007669"/>
    <property type="project" value="TreeGrafter"/>
</dbReference>
<evidence type="ECO:0000256" key="4">
    <source>
        <dbReference type="ARBA" id="ARBA00022803"/>
    </source>
</evidence>
<dbReference type="GO" id="GO:0005737">
    <property type="term" value="C:cytoplasm"/>
    <property type="evidence" value="ECO:0007669"/>
    <property type="project" value="UniProtKB-SubCell"/>
</dbReference>
<keyword evidence="3" id="KW-0677">Repeat</keyword>
<dbReference type="PANTHER" id="PTHR45783:SF3">
    <property type="entry name" value="KINESIN LIGHT CHAIN"/>
    <property type="match status" value="1"/>
</dbReference>
<name>A0A8J4F4C0_9CHLO</name>
<reference evidence="5" key="1">
    <citation type="journal article" date="2021" name="Proc. Natl. Acad. Sci. U.S.A.">
        <title>Three genomes in the algal genus Volvox reveal the fate of a haploid sex-determining region after a transition to homothallism.</title>
        <authorList>
            <person name="Yamamoto K."/>
            <person name="Hamaji T."/>
            <person name="Kawai-Toyooka H."/>
            <person name="Matsuzaki R."/>
            <person name="Takahashi F."/>
            <person name="Nishimura Y."/>
            <person name="Kawachi M."/>
            <person name="Noguchi H."/>
            <person name="Minakuchi Y."/>
            <person name="Umen J.G."/>
            <person name="Toyoda A."/>
            <person name="Nozaki H."/>
        </authorList>
    </citation>
    <scope>NUCLEOTIDE SEQUENCE</scope>
    <source>
        <strain evidence="5">NIES-3780</strain>
    </source>
</reference>
<dbReference type="Pfam" id="PF13424">
    <property type="entry name" value="TPR_12"/>
    <property type="match status" value="1"/>
</dbReference>
<dbReference type="GO" id="GO:0005871">
    <property type="term" value="C:kinesin complex"/>
    <property type="evidence" value="ECO:0007669"/>
    <property type="project" value="InterPro"/>
</dbReference>
<dbReference type="PANTHER" id="PTHR45783">
    <property type="entry name" value="KINESIN LIGHT CHAIN"/>
    <property type="match status" value="1"/>
</dbReference>
<sequence>MRADIHTHIYTHIHIHTHTHTHTYTHTYIYTHIHTHTYKAHPQILTKLDVSGAQAGKLEDKERILSAIKSQKGGLARMTRELKEALVSSAAAQVPDVGDLWPTEMDSTRDPMKRVFVRTGQDKYNQADQLYAQTLEACQRVLGHGHPATLRSFGNLAAVLARQGQYEEAEKYYELALEGWTRVLGPDFAFTQKSLRSLEVVLSRQGKVDKMEKLKGLHDAQVPLYIQEEQQQQQPVRQSAFANCHPAPLFRDFDGISDAGQAGNRVVTCSKCQEVENGKQPYLTVPLEVEPGCRVDKIVVEVDSHDQGWSDYCRDQGTYNNSWTWGELILLGPTGQPVHHDGNPERLYTNLHAIPDWQTQTIVLGPAHPLVQEVNAVLGQRPAAAVTHMPQDPYSLQLLICAAFQGWCNHVRKARIELCFKQAA</sequence>
<comment type="subcellular location">
    <subcellularLocation>
        <location evidence="1">Cytoplasm</location>
    </subcellularLocation>
</comment>
<keyword evidence="4" id="KW-0802">TPR repeat</keyword>
<keyword evidence="6" id="KW-1185">Reference proteome</keyword>
<organism evidence="5 6">
    <name type="scientific">Volvox africanus</name>
    <dbReference type="NCBI Taxonomy" id="51714"/>
    <lineage>
        <taxon>Eukaryota</taxon>
        <taxon>Viridiplantae</taxon>
        <taxon>Chlorophyta</taxon>
        <taxon>core chlorophytes</taxon>
        <taxon>Chlorophyceae</taxon>
        <taxon>CS clade</taxon>
        <taxon>Chlamydomonadales</taxon>
        <taxon>Volvocaceae</taxon>
        <taxon>Volvox</taxon>
    </lineage>
</organism>
<evidence type="ECO:0000313" key="6">
    <source>
        <dbReference type="Proteomes" id="UP000747399"/>
    </source>
</evidence>
<accession>A0A8J4F4C0</accession>
<gene>
    <name evidence="5" type="ORF">Vafri_12348</name>
</gene>
<evidence type="ECO:0000313" key="5">
    <source>
        <dbReference type="EMBL" id="GIL57061.1"/>
    </source>
</evidence>
<dbReference type="SUPFAM" id="SSF48452">
    <property type="entry name" value="TPR-like"/>
    <property type="match status" value="1"/>
</dbReference>
<protein>
    <submittedName>
        <fullName evidence="5">Uncharacterized protein</fullName>
    </submittedName>
</protein>